<keyword evidence="2" id="KW-1185">Reference proteome</keyword>
<gene>
    <name evidence="1" type="ORF">NCTC12871_00151</name>
</gene>
<evidence type="ECO:0000313" key="2">
    <source>
        <dbReference type="Proteomes" id="UP000279799"/>
    </source>
</evidence>
<protein>
    <submittedName>
        <fullName evidence="1">Uncharacterized protein</fullName>
    </submittedName>
</protein>
<organism evidence="1 2">
    <name type="scientific">Actinobacillus delphinicola</name>
    <dbReference type="NCBI Taxonomy" id="51161"/>
    <lineage>
        <taxon>Bacteria</taxon>
        <taxon>Pseudomonadati</taxon>
        <taxon>Pseudomonadota</taxon>
        <taxon>Gammaproteobacteria</taxon>
        <taxon>Pasteurellales</taxon>
        <taxon>Pasteurellaceae</taxon>
        <taxon>Actinobacillus</taxon>
    </lineage>
</organism>
<dbReference type="Proteomes" id="UP000279799">
    <property type="component" value="Chromosome"/>
</dbReference>
<dbReference type="KEGG" id="adp:NCTC12871_00151"/>
<dbReference type="AlphaFoldDB" id="A0A448TRW5"/>
<reference evidence="1 2" key="1">
    <citation type="submission" date="2018-12" db="EMBL/GenBank/DDBJ databases">
        <authorList>
            <consortium name="Pathogen Informatics"/>
        </authorList>
    </citation>
    <scope>NUCLEOTIDE SEQUENCE [LARGE SCALE GENOMIC DNA]</scope>
    <source>
        <strain evidence="1 2">NCTC12871</strain>
    </source>
</reference>
<name>A0A448TRW5_9PAST</name>
<dbReference type="EMBL" id="LR134510">
    <property type="protein sequence ID" value="VEJ08742.1"/>
    <property type="molecule type" value="Genomic_DNA"/>
</dbReference>
<accession>A0A448TRW5</accession>
<evidence type="ECO:0000313" key="1">
    <source>
        <dbReference type="EMBL" id="VEJ08742.1"/>
    </source>
</evidence>
<proteinExistence type="predicted"/>
<sequence>MIKAITTGAVIVVLSGSVLAEGMAITKQPMAKEMNTPAVNQKVRAILAQKEIDLPASLSCKKAMQAKMIYRLQGDNFAQVVQMPYPTQIVFVKAEAPYNQVALDLAGIDQTKLLYLSKGKKFVAFAEQQKKTPYDKKGLVFHYQDYLYTLGEVKGNGIKLMLGECTATLKDKAEKAYMADIQQKMQYLSDHRQSDAAQAFIKAEQEKAAAARKALKAELAQKMKG</sequence>
<dbReference type="RefSeq" id="WP_126598076.1">
    <property type="nucleotide sequence ID" value="NZ_LR134510.1"/>
</dbReference>